<dbReference type="AlphaFoldDB" id="A0AAN6IVI9"/>
<feature type="region of interest" description="Disordered" evidence="5">
    <location>
        <begin position="72"/>
        <end position="108"/>
    </location>
</feature>
<dbReference type="EMBL" id="JAJGCB010000007">
    <property type="protein sequence ID" value="KAJ8991768.1"/>
    <property type="molecule type" value="Genomic_DNA"/>
</dbReference>
<dbReference type="Pfam" id="PF08612">
    <property type="entry name" value="Med20"/>
    <property type="match status" value="1"/>
</dbReference>
<comment type="subcellular location">
    <subcellularLocation>
        <location evidence="1 4">Nucleus</location>
    </subcellularLocation>
</comment>
<keyword evidence="3 4" id="KW-0539">Nucleus</keyword>
<name>A0AAN6IVI9_EXODE</name>
<keyword evidence="4" id="KW-0010">Activator</keyword>
<evidence type="ECO:0000256" key="5">
    <source>
        <dbReference type="SAM" id="MobiDB-lite"/>
    </source>
</evidence>
<evidence type="ECO:0000256" key="2">
    <source>
        <dbReference type="ARBA" id="ARBA00010743"/>
    </source>
</evidence>
<evidence type="ECO:0000256" key="3">
    <source>
        <dbReference type="ARBA" id="ARBA00023242"/>
    </source>
</evidence>
<dbReference type="Proteomes" id="UP001161757">
    <property type="component" value="Unassembled WGS sequence"/>
</dbReference>
<comment type="similarity">
    <text evidence="2 4">Belongs to the Mediator complex subunit 20 family.</text>
</comment>
<evidence type="ECO:0000313" key="7">
    <source>
        <dbReference type="Proteomes" id="UP001161757"/>
    </source>
</evidence>
<dbReference type="GO" id="GO:0003712">
    <property type="term" value="F:transcription coregulator activity"/>
    <property type="evidence" value="ECO:0007669"/>
    <property type="project" value="InterPro"/>
</dbReference>
<organism evidence="6 7">
    <name type="scientific">Exophiala dermatitidis</name>
    <name type="common">Black yeast-like fungus</name>
    <name type="synonym">Wangiella dermatitidis</name>
    <dbReference type="NCBI Taxonomy" id="5970"/>
    <lineage>
        <taxon>Eukaryota</taxon>
        <taxon>Fungi</taxon>
        <taxon>Dikarya</taxon>
        <taxon>Ascomycota</taxon>
        <taxon>Pezizomycotina</taxon>
        <taxon>Eurotiomycetes</taxon>
        <taxon>Chaetothyriomycetidae</taxon>
        <taxon>Chaetothyriales</taxon>
        <taxon>Herpotrichiellaceae</taxon>
        <taxon>Exophiala</taxon>
    </lineage>
</organism>
<comment type="function">
    <text evidence="4">Component of the Mediator complex, a coactivator involved in the regulated transcription of nearly all RNA polymerase II-dependent genes. Mediator functions as a bridge to convey information from gene-specific regulatory proteins to the basal RNA polymerase II transcription machinery. Mediator is recruited to promoters by direct interactions with regulatory proteins and serves as a scaffold for the assembly of a functional preinitiation complex with RNA polymerase II and the general transcription factors.</text>
</comment>
<keyword evidence="4" id="KW-0804">Transcription</keyword>
<comment type="caution">
    <text evidence="6">The sequence shown here is derived from an EMBL/GenBank/DDBJ whole genome shotgun (WGS) entry which is preliminary data.</text>
</comment>
<sequence>MASTGLFFLSIPPNHPSPSALLISHISRSYPAELLPTFHLDHRLFVDTSSLLPNADTSRRQYTSILTLSQSPGTTYVGTTPPPAKEKTKANTQTTPGEPDKAAAASSDTTAKTALITIQSTQTDPISQLIGTKLQPLWAFRQSLVVDNGTSLALQHGEWIVRIGDLKTPTSRSGQQSTTSSNLRGMLVEVSFVGSSVIGPEHTNSTADADSSIQMNSAVGHDDETLIRGLLDSLLEGTGIQMVNSRALFRRTGAHSETGSKRDMNGNAKSETIPVDRDLARLYMDMLRTTR</sequence>
<comment type="subunit">
    <text evidence="4">Component of the Mediator complex.</text>
</comment>
<gene>
    <name evidence="4" type="primary">MED20</name>
    <name evidence="6" type="ORF">HRR80_004390</name>
</gene>
<dbReference type="GO" id="GO:0016592">
    <property type="term" value="C:mediator complex"/>
    <property type="evidence" value="ECO:0007669"/>
    <property type="project" value="InterPro"/>
</dbReference>
<evidence type="ECO:0000313" key="6">
    <source>
        <dbReference type="EMBL" id="KAJ8991768.1"/>
    </source>
</evidence>
<keyword evidence="4" id="KW-0805">Transcription regulation</keyword>
<dbReference type="InterPro" id="IPR013921">
    <property type="entry name" value="Mediator_Med20"/>
</dbReference>
<evidence type="ECO:0000256" key="1">
    <source>
        <dbReference type="ARBA" id="ARBA00004123"/>
    </source>
</evidence>
<protein>
    <recommendedName>
        <fullName evidence="4">Mediator of RNA polymerase II transcription subunit 20</fullName>
    </recommendedName>
    <alternativeName>
        <fullName evidence="4">Mediator complex subunit 20</fullName>
    </alternativeName>
</protein>
<dbReference type="GO" id="GO:0006357">
    <property type="term" value="P:regulation of transcription by RNA polymerase II"/>
    <property type="evidence" value="ECO:0007669"/>
    <property type="project" value="InterPro"/>
</dbReference>
<evidence type="ECO:0000256" key="4">
    <source>
        <dbReference type="RuleBase" id="RU364152"/>
    </source>
</evidence>
<reference evidence="6" key="1">
    <citation type="submission" date="2023-01" db="EMBL/GenBank/DDBJ databases">
        <title>Exophiala dermititidis isolated from Cystic Fibrosis Patient.</title>
        <authorList>
            <person name="Kurbessoian T."/>
            <person name="Crocker A."/>
            <person name="Murante D."/>
            <person name="Hogan D.A."/>
            <person name="Stajich J.E."/>
        </authorList>
    </citation>
    <scope>NUCLEOTIDE SEQUENCE</scope>
    <source>
        <strain evidence="6">Ex8</strain>
    </source>
</reference>
<proteinExistence type="inferred from homology"/>
<accession>A0AAN6IVI9</accession>